<evidence type="ECO:0000256" key="1">
    <source>
        <dbReference type="ARBA" id="ARBA00004651"/>
    </source>
</evidence>
<proteinExistence type="predicted"/>
<sequence length="416" mass="43268">MSGVSSLADLLRDRRYLAFWLGQVTSVVGSALSLVALPALLLPTRGAQAFALVLAAEAVSGVLLLLAGGVIADRYSRSTVMALADVLRMIGVAGLLVFGAYGPLWLPMLAACLVGMGTALYEPAHRAALPQLVGEQLRQQANALDAATKRFGAAGGALAGAALVTAIGPRGALLIDLATFTVSLATLLWLRLPRISGQAATPGMRAMLDDARQGVREVRRRPWALVIMIQGTVQVFFLFGPNYALLPIVSLDRYGPAAYGWLSASASLGMVLGSAAAARIRSPRPGLWAMNVLLPCALLPACLALPVPLPLWCTAQVLAWAGIGVFIVLWYTALQNEFPETAQGRVFALDSIGNFALQPVAIAAAPVLALTVGLPAFGVVAVAVLLISTYAVFVVPGTVALRSPERPAPEPAVATA</sequence>
<feature type="transmembrane region" description="Helical" evidence="7">
    <location>
        <begin position="16"/>
        <end position="41"/>
    </location>
</feature>
<feature type="transmembrane region" description="Helical" evidence="7">
    <location>
        <begin position="292"/>
        <end position="311"/>
    </location>
</feature>
<dbReference type="SUPFAM" id="SSF103473">
    <property type="entry name" value="MFS general substrate transporter"/>
    <property type="match status" value="1"/>
</dbReference>
<dbReference type="GO" id="GO:0005886">
    <property type="term" value="C:plasma membrane"/>
    <property type="evidence" value="ECO:0007669"/>
    <property type="project" value="UniProtKB-SubCell"/>
</dbReference>
<dbReference type="Pfam" id="PF07690">
    <property type="entry name" value="MFS_1"/>
    <property type="match status" value="1"/>
</dbReference>
<evidence type="ECO:0000256" key="4">
    <source>
        <dbReference type="ARBA" id="ARBA00022692"/>
    </source>
</evidence>
<dbReference type="PANTHER" id="PTHR43266">
    <property type="entry name" value="MACROLIDE-EFFLUX PROTEIN"/>
    <property type="match status" value="1"/>
</dbReference>
<keyword evidence="4 7" id="KW-0812">Transmembrane</keyword>
<comment type="subcellular location">
    <subcellularLocation>
        <location evidence="1">Cell membrane</location>
        <topology evidence="1">Multi-pass membrane protein</topology>
    </subcellularLocation>
</comment>
<evidence type="ECO:0000313" key="9">
    <source>
        <dbReference type="Proteomes" id="UP000601223"/>
    </source>
</evidence>
<name>A0A8J3JVV5_9ACTN</name>
<keyword evidence="6 7" id="KW-0472">Membrane</keyword>
<feature type="transmembrane region" description="Helical" evidence="7">
    <location>
        <begin position="151"/>
        <end position="167"/>
    </location>
</feature>
<feature type="transmembrane region" description="Helical" evidence="7">
    <location>
        <begin position="376"/>
        <end position="401"/>
    </location>
</feature>
<dbReference type="InterPro" id="IPR011701">
    <property type="entry name" value="MFS"/>
</dbReference>
<comment type="caution">
    <text evidence="8">The sequence shown here is derived from an EMBL/GenBank/DDBJ whole genome shotgun (WGS) entry which is preliminary data.</text>
</comment>
<feature type="transmembrane region" description="Helical" evidence="7">
    <location>
        <begin position="173"/>
        <end position="190"/>
    </location>
</feature>
<protein>
    <submittedName>
        <fullName evidence="8">MFS transporter</fullName>
    </submittedName>
</protein>
<feature type="transmembrane region" description="Helical" evidence="7">
    <location>
        <begin position="317"/>
        <end position="334"/>
    </location>
</feature>
<gene>
    <name evidence="8" type="ORF">Cba03nite_74340</name>
</gene>
<feature type="transmembrane region" description="Helical" evidence="7">
    <location>
        <begin position="222"/>
        <end position="239"/>
    </location>
</feature>
<evidence type="ECO:0000256" key="7">
    <source>
        <dbReference type="SAM" id="Phobius"/>
    </source>
</evidence>
<evidence type="ECO:0000256" key="6">
    <source>
        <dbReference type="ARBA" id="ARBA00023136"/>
    </source>
</evidence>
<dbReference type="InterPro" id="IPR036259">
    <property type="entry name" value="MFS_trans_sf"/>
</dbReference>
<reference evidence="8 9" key="1">
    <citation type="submission" date="2021-01" db="EMBL/GenBank/DDBJ databases">
        <title>Whole genome shotgun sequence of Catellatospora bangladeshensis NBRC 107357.</title>
        <authorList>
            <person name="Komaki H."/>
            <person name="Tamura T."/>
        </authorList>
    </citation>
    <scope>NUCLEOTIDE SEQUENCE [LARGE SCALE GENOMIC DNA]</scope>
    <source>
        <strain evidence="8 9">NBRC 107357</strain>
    </source>
</reference>
<accession>A0A8J3JVV5</accession>
<evidence type="ECO:0000256" key="5">
    <source>
        <dbReference type="ARBA" id="ARBA00022989"/>
    </source>
</evidence>
<feature type="transmembrane region" description="Helical" evidence="7">
    <location>
        <begin position="346"/>
        <end position="370"/>
    </location>
</feature>
<organism evidence="8 9">
    <name type="scientific">Catellatospora bangladeshensis</name>
    <dbReference type="NCBI Taxonomy" id="310355"/>
    <lineage>
        <taxon>Bacteria</taxon>
        <taxon>Bacillati</taxon>
        <taxon>Actinomycetota</taxon>
        <taxon>Actinomycetes</taxon>
        <taxon>Micromonosporales</taxon>
        <taxon>Micromonosporaceae</taxon>
        <taxon>Catellatospora</taxon>
    </lineage>
</organism>
<evidence type="ECO:0000313" key="8">
    <source>
        <dbReference type="EMBL" id="GIF86085.1"/>
    </source>
</evidence>
<evidence type="ECO:0000256" key="3">
    <source>
        <dbReference type="ARBA" id="ARBA00022475"/>
    </source>
</evidence>
<evidence type="ECO:0000256" key="2">
    <source>
        <dbReference type="ARBA" id="ARBA00022448"/>
    </source>
</evidence>
<feature type="transmembrane region" description="Helical" evidence="7">
    <location>
        <begin position="259"/>
        <end position="280"/>
    </location>
</feature>
<feature type="transmembrane region" description="Helical" evidence="7">
    <location>
        <begin position="47"/>
        <end position="67"/>
    </location>
</feature>
<dbReference type="PANTHER" id="PTHR43266:SF7">
    <property type="entry name" value="TRANSPORTER, PUTATIVE-RELATED"/>
    <property type="match status" value="1"/>
</dbReference>
<keyword evidence="9" id="KW-1185">Reference proteome</keyword>
<dbReference type="Proteomes" id="UP000601223">
    <property type="component" value="Unassembled WGS sequence"/>
</dbReference>
<dbReference type="GO" id="GO:0022857">
    <property type="term" value="F:transmembrane transporter activity"/>
    <property type="evidence" value="ECO:0007669"/>
    <property type="project" value="InterPro"/>
</dbReference>
<keyword evidence="5 7" id="KW-1133">Transmembrane helix</keyword>
<dbReference type="AlphaFoldDB" id="A0A8J3JVV5"/>
<keyword evidence="3" id="KW-1003">Cell membrane</keyword>
<feature type="transmembrane region" description="Helical" evidence="7">
    <location>
        <begin position="79"/>
        <end position="98"/>
    </location>
</feature>
<dbReference type="Gene3D" id="1.20.1250.20">
    <property type="entry name" value="MFS general substrate transporter like domains"/>
    <property type="match status" value="1"/>
</dbReference>
<dbReference type="EMBL" id="BONF01000059">
    <property type="protein sequence ID" value="GIF86085.1"/>
    <property type="molecule type" value="Genomic_DNA"/>
</dbReference>
<keyword evidence="2" id="KW-0813">Transport</keyword>
<dbReference type="CDD" id="cd06173">
    <property type="entry name" value="MFS_MefA_like"/>
    <property type="match status" value="1"/>
</dbReference>